<keyword evidence="4 11" id="KW-1133">Transmembrane helix</keyword>
<dbReference type="Proteomes" id="UP000007646">
    <property type="component" value="Unassembled WGS sequence"/>
</dbReference>
<dbReference type="HOGENOM" id="CLU_1753878_0_0_1"/>
<dbReference type="GO" id="GO:0042923">
    <property type="term" value="F:neuropeptide binding"/>
    <property type="evidence" value="ECO:0007669"/>
    <property type="project" value="TreeGrafter"/>
</dbReference>
<feature type="transmembrane region" description="Helical" evidence="11">
    <location>
        <begin position="67"/>
        <end position="88"/>
    </location>
</feature>
<keyword evidence="2" id="KW-1003">Cell membrane</keyword>
<feature type="domain" description="G-protein coupled receptors family 1 profile" evidence="12">
    <location>
        <begin position="1"/>
        <end position="118"/>
    </location>
</feature>
<keyword evidence="8" id="KW-0675">Receptor</keyword>
<dbReference type="GO" id="GO:0071385">
    <property type="term" value="P:cellular response to glucocorticoid stimulus"/>
    <property type="evidence" value="ECO:0007669"/>
    <property type="project" value="TreeGrafter"/>
</dbReference>
<evidence type="ECO:0000256" key="1">
    <source>
        <dbReference type="ARBA" id="ARBA00004651"/>
    </source>
</evidence>
<accession>G3U988</accession>
<protein>
    <recommendedName>
        <fullName evidence="12">G-protein coupled receptors family 1 profile domain-containing protein</fullName>
    </recommendedName>
</protein>
<dbReference type="PRINTS" id="PR00590">
    <property type="entry name" value="SOMATOSTTN4R"/>
</dbReference>
<dbReference type="PROSITE" id="PS50262">
    <property type="entry name" value="G_PROTEIN_RECEP_F1_2"/>
    <property type="match status" value="1"/>
</dbReference>
<dbReference type="PRINTS" id="PR00237">
    <property type="entry name" value="GPCRRHODOPSN"/>
</dbReference>
<dbReference type="GO" id="GO:0004994">
    <property type="term" value="F:somatostatin receptor activity"/>
    <property type="evidence" value="ECO:0007669"/>
    <property type="project" value="InterPro"/>
</dbReference>
<evidence type="ECO:0000256" key="11">
    <source>
        <dbReference type="SAM" id="Phobius"/>
    </source>
</evidence>
<dbReference type="PANTHER" id="PTHR24229:SF35">
    <property type="entry name" value="SOMATOSTATIN RECEPTOR TYPE 4"/>
    <property type="match status" value="1"/>
</dbReference>
<keyword evidence="10" id="KW-0807">Transducer</keyword>
<dbReference type="GO" id="GO:0043005">
    <property type="term" value="C:neuron projection"/>
    <property type="evidence" value="ECO:0007669"/>
    <property type="project" value="TreeGrafter"/>
</dbReference>
<evidence type="ECO:0000256" key="4">
    <source>
        <dbReference type="ARBA" id="ARBA00022989"/>
    </source>
</evidence>
<feature type="transmembrane region" description="Helical" evidence="11">
    <location>
        <begin position="100"/>
        <end position="121"/>
    </location>
</feature>
<dbReference type="Gene3D" id="1.20.1070.10">
    <property type="entry name" value="Rhodopsin 7-helix transmembrane proteins"/>
    <property type="match status" value="1"/>
</dbReference>
<evidence type="ECO:0000256" key="8">
    <source>
        <dbReference type="ARBA" id="ARBA00023170"/>
    </source>
</evidence>
<name>G3U988_LOXAF</name>
<keyword evidence="5" id="KW-0297">G-protein coupled receptor</keyword>
<organism evidence="13 14">
    <name type="scientific">Loxodonta africana</name>
    <name type="common">African elephant</name>
    <dbReference type="NCBI Taxonomy" id="9785"/>
    <lineage>
        <taxon>Eukaryota</taxon>
        <taxon>Metazoa</taxon>
        <taxon>Chordata</taxon>
        <taxon>Craniata</taxon>
        <taxon>Vertebrata</taxon>
        <taxon>Euteleostomi</taxon>
        <taxon>Mammalia</taxon>
        <taxon>Eutheria</taxon>
        <taxon>Afrotheria</taxon>
        <taxon>Proboscidea</taxon>
        <taxon>Elephantidae</taxon>
        <taxon>Loxodonta</taxon>
    </lineage>
</organism>
<dbReference type="Ensembl" id="ENSLAFT00000037393.1">
    <property type="protein sequence ID" value="ENSLAFP00000024396.1"/>
    <property type="gene ID" value="ENSLAFG00000032254.1"/>
</dbReference>
<dbReference type="GeneTree" id="ENSGT00940000156819"/>
<dbReference type="InterPro" id="IPR017452">
    <property type="entry name" value="GPCR_Rhodpsn_7TM"/>
</dbReference>
<keyword evidence="6 11" id="KW-0472">Membrane</keyword>
<evidence type="ECO:0000313" key="13">
    <source>
        <dbReference type="Ensembl" id="ENSLAFP00000024396.1"/>
    </source>
</evidence>
<dbReference type="InterPro" id="IPR000276">
    <property type="entry name" value="GPCR_Rhodpsn"/>
</dbReference>
<proteinExistence type="predicted"/>
<sequence>AKGGQGCNLHLHWPHPASSAVFLVCTFLLPVLATGLCYLLIMGKMRAVALRAGWQQRQRSEKKITRLALIVVAVFTLCWLPFCVVQLLNLFMTSLDATVIHVSLILSYANSCANPILYGFLSDNFRRSFQRVLCQCCCLLDAPGRAKEE</sequence>
<evidence type="ECO:0000256" key="7">
    <source>
        <dbReference type="ARBA" id="ARBA00023157"/>
    </source>
</evidence>
<evidence type="ECO:0000256" key="3">
    <source>
        <dbReference type="ARBA" id="ARBA00022692"/>
    </source>
</evidence>
<dbReference type="InterPro" id="IPR001512">
    <property type="entry name" value="Somatstn_rcpt_4"/>
</dbReference>
<evidence type="ECO:0000256" key="6">
    <source>
        <dbReference type="ARBA" id="ARBA00023136"/>
    </source>
</evidence>
<reference evidence="13" key="3">
    <citation type="submission" date="2025-09" db="UniProtKB">
        <authorList>
            <consortium name="Ensembl"/>
        </authorList>
    </citation>
    <scope>IDENTIFICATION</scope>
    <source>
        <strain evidence="13">Isolate ISIS603380</strain>
    </source>
</reference>
<dbReference type="STRING" id="9785.ENSLAFP00000024396"/>
<evidence type="ECO:0000256" key="9">
    <source>
        <dbReference type="ARBA" id="ARBA00023180"/>
    </source>
</evidence>
<keyword evidence="14" id="KW-1185">Reference proteome</keyword>
<dbReference type="GO" id="GO:0005886">
    <property type="term" value="C:plasma membrane"/>
    <property type="evidence" value="ECO:0007669"/>
    <property type="project" value="UniProtKB-SubCell"/>
</dbReference>
<dbReference type="SUPFAM" id="SSF81321">
    <property type="entry name" value="Family A G protein-coupled receptor-like"/>
    <property type="match status" value="1"/>
</dbReference>
<dbReference type="eggNOG" id="KOG3656">
    <property type="taxonomic scope" value="Eukaryota"/>
</dbReference>
<keyword evidence="7" id="KW-1015">Disulfide bond</keyword>
<keyword evidence="3 11" id="KW-0812">Transmembrane</keyword>
<dbReference type="Pfam" id="PF00001">
    <property type="entry name" value="7tm_1"/>
    <property type="match status" value="1"/>
</dbReference>
<dbReference type="AlphaFoldDB" id="G3U988"/>
<dbReference type="PRINTS" id="PR00246">
    <property type="entry name" value="SOMATOSTATNR"/>
</dbReference>
<comment type="subcellular location">
    <subcellularLocation>
        <location evidence="1">Cell membrane</location>
        <topology evidence="1">Multi-pass membrane protein</topology>
    </subcellularLocation>
</comment>
<dbReference type="InterPro" id="IPR000586">
    <property type="entry name" value="Somatstn_rcpt"/>
</dbReference>
<evidence type="ECO:0000256" key="5">
    <source>
        <dbReference type="ARBA" id="ARBA00023040"/>
    </source>
</evidence>
<evidence type="ECO:0000256" key="2">
    <source>
        <dbReference type="ARBA" id="ARBA00022475"/>
    </source>
</evidence>
<evidence type="ECO:0000313" key="14">
    <source>
        <dbReference type="Proteomes" id="UP000007646"/>
    </source>
</evidence>
<keyword evidence="9" id="KW-0325">Glycoprotein</keyword>
<dbReference type="PANTHER" id="PTHR24229">
    <property type="entry name" value="NEUROPEPTIDES RECEPTOR"/>
    <property type="match status" value="1"/>
</dbReference>
<evidence type="ECO:0000259" key="12">
    <source>
        <dbReference type="PROSITE" id="PS50262"/>
    </source>
</evidence>
<dbReference type="OMA" id="LLALHCE"/>
<evidence type="ECO:0000256" key="10">
    <source>
        <dbReference type="ARBA" id="ARBA00023224"/>
    </source>
</evidence>
<reference evidence="13 14" key="1">
    <citation type="submission" date="2009-06" db="EMBL/GenBank/DDBJ databases">
        <title>The Genome Sequence of Loxodonta africana (African elephant).</title>
        <authorList>
            <person name="Di Palma F."/>
            <person name="Heiman D."/>
            <person name="Young S."/>
            <person name="Johnson J."/>
            <person name="Lander E.S."/>
            <person name="Lindblad-Toh K."/>
        </authorList>
    </citation>
    <scope>NUCLEOTIDE SEQUENCE [LARGE SCALE GENOMIC DNA]</scope>
    <source>
        <strain evidence="13 14">Isolate ISIS603380</strain>
    </source>
</reference>
<feature type="transmembrane region" description="Helical" evidence="11">
    <location>
        <begin position="20"/>
        <end position="41"/>
    </location>
</feature>
<reference evidence="13" key="2">
    <citation type="submission" date="2025-08" db="UniProtKB">
        <authorList>
            <consortium name="Ensembl"/>
        </authorList>
    </citation>
    <scope>IDENTIFICATION</scope>
    <source>
        <strain evidence="13">Isolate ISIS603380</strain>
    </source>
</reference>
<dbReference type="InParanoid" id="G3U988"/>